<evidence type="ECO:0000256" key="1">
    <source>
        <dbReference type="ARBA" id="ARBA00006382"/>
    </source>
</evidence>
<evidence type="ECO:0000313" key="10">
    <source>
        <dbReference type="Proteomes" id="UP000034108"/>
    </source>
</evidence>
<dbReference type="InterPro" id="IPR033922">
    <property type="entry name" value="NAD_bind_Glu_DH"/>
</dbReference>
<feature type="domain" description="Glutamate/phenylalanine/leucine/valine/L-tryptophan dehydrogenase C-terminal" evidence="8">
    <location>
        <begin position="179"/>
        <end position="420"/>
    </location>
</feature>
<dbReference type="PROSITE" id="PS00074">
    <property type="entry name" value="GLFV_DEHYDROGENASE"/>
    <property type="match status" value="1"/>
</dbReference>
<gene>
    <name evidence="9" type="ORF">UU49_C0005G0066</name>
</gene>
<feature type="binding site" evidence="5">
    <location>
        <position position="66"/>
    </location>
    <ligand>
        <name>substrate</name>
    </ligand>
</feature>
<dbReference type="InterPro" id="IPR046346">
    <property type="entry name" value="Aminoacid_DH-like_N_sf"/>
</dbReference>
<evidence type="ECO:0000256" key="4">
    <source>
        <dbReference type="PIRSR" id="PIRSR000185-1"/>
    </source>
</evidence>
<keyword evidence="5" id="KW-0520">NAD</keyword>
<feature type="binding site" evidence="5">
    <location>
        <position position="186"/>
    </location>
    <ligand>
        <name>NAD(+)</name>
        <dbReference type="ChEBI" id="CHEBI:57540"/>
    </ligand>
</feature>
<feature type="site" description="Important for catalysis" evidence="6">
    <location>
        <position position="142"/>
    </location>
</feature>
<reference evidence="9 10" key="1">
    <citation type="journal article" date="2015" name="Nature">
        <title>rRNA introns, odd ribosomes, and small enigmatic genomes across a large radiation of phyla.</title>
        <authorList>
            <person name="Brown C.T."/>
            <person name="Hug L.A."/>
            <person name="Thomas B.C."/>
            <person name="Sharon I."/>
            <person name="Castelle C.J."/>
            <person name="Singh A."/>
            <person name="Wilkins M.J."/>
            <person name="Williams K.H."/>
            <person name="Banfield J.F."/>
        </authorList>
    </citation>
    <scope>NUCLEOTIDE SEQUENCE [LARGE SCALE GENOMIC DNA]</scope>
</reference>
<dbReference type="CDD" id="cd01076">
    <property type="entry name" value="NAD_bind_1_Glu_DH"/>
    <property type="match status" value="1"/>
</dbReference>
<evidence type="ECO:0000313" key="9">
    <source>
        <dbReference type="EMBL" id="KKR99608.1"/>
    </source>
</evidence>
<dbReference type="PANTHER" id="PTHR11606:SF13">
    <property type="entry name" value="GLUTAMATE DEHYDROGENASE 1, MITOCHONDRIAL"/>
    <property type="match status" value="1"/>
</dbReference>
<evidence type="ECO:0000256" key="3">
    <source>
        <dbReference type="PIRNR" id="PIRNR000185"/>
    </source>
</evidence>
<dbReference type="Pfam" id="PF02812">
    <property type="entry name" value="ELFV_dehydrog_N"/>
    <property type="match status" value="1"/>
</dbReference>
<feature type="binding site" evidence="5">
    <location>
        <position position="356"/>
    </location>
    <ligand>
        <name>substrate</name>
    </ligand>
</feature>
<dbReference type="PRINTS" id="PR00082">
    <property type="entry name" value="GLFDHDRGNASE"/>
</dbReference>
<dbReference type="AlphaFoldDB" id="A0A0G0VFP4"/>
<dbReference type="SMART" id="SM00839">
    <property type="entry name" value="ELFV_dehydrog"/>
    <property type="match status" value="1"/>
</dbReference>
<dbReference type="Proteomes" id="UP000034108">
    <property type="component" value="Unassembled WGS sequence"/>
</dbReference>
<evidence type="ECO:0000256" key="7">
    <source>
        <dbReference type="RuleBase" id="RU004417"/>
    </source>
</evidence>
<evidence type="ECO:0000259" key="8">
    <source>
        <dbReference type="SMART" id="SM00839"/>
    </source>
</evidence>
<dbReference type="InterPro" id="IPR036291">
    <property type="entry name" value="NAD(P)-bd_dom_sf"/>
</dbReference>
<dbReference type="Pfam" id="PF00208">
    <property type="entry name" value="ELFV_dehydrog"/>
    <property type="match status" value="1"/>
</dbReference>
<dbReference type="InterPro" id="IPR006095">
    <property type="entry name" value="Glu/Leu/Phe/Val/Trp_DH"/>
</dbReference>
<dbReference type="PIRSF" id="PIRSF000185">
    <property type="entry name" value="Glu_DH"/>
    <property type="match status" value="1"/>
</dbReference>
<dbReference type="InterPro" id="IPR033524">
    <property type="entry name" value="Glu/Leu/Phe/Val_DH_AS"/>
</dbReference>
<dbReference type="Gene3D" id="3.40.50.720">
    <property type="entry name" value="NAD(P)-binding Rossmann-like Domain"/>
    <property type="match status" value="1"/>
</dbReference>
<feature type="active site" description="Proton donor" evidence="4">
    <location>
        <position position="102"/>
    </location>
</feature>
<dbReference type="InterPro" id="IPR014362">
    <property type="entry name" value="Glu_DH"/>
</dbReference>
<name>A0A0G0VFP4_9BACT</name>
<evidence type="ECO:0000256" key="6">
    <source>
        <dbReference type="PIRSR" id="PIRSR000185-3"/>
    </source>
</evidence>
<dbReference type="PANTHER" id="PTHR11606">
    <property type="entry name" value="GLUTAMATE DEHYDROGENASE"/>
    <property type="match status" value="1"/>
</dbReference>
<protein>
    <recommendedName>
        <fullName evidence="3">Glutamate dehydrogenase</fullName>
    </recommendedName>
</protein>
<keyword evidence="5" id="KW-0547">Nucleotide-binding</keyword>
<dbReference type="GO" id="GO:0000166">
    <property type="term" value="F:nucleotide binding"/>
    <property type="evidence" value="ECO:0007669"/>
    <property type="project" value="UniProtKB-KW"/>
</dbReference>
<feature type="binding site" evidence="5">
    <location>
        <position position="217"/>
    </location>
    <ligand>
        <name>NAD(+)</name>
        <dbReference type="ChEBI" id="CHEBI:57540"/>
    </ligand>
</feature>
<sequence length="422" mass="45847">MSVFKSALNQLKTAAEAMNLDPSVLEVLKKPQRVIELSLPLKKDNGTVEAFEAYRVQYNNARGPFKGGIRYHPDASLDEVKALAFWMTIKCAVADIPYGGAKGGIKLDPKKLSEHELEHLTRGYTRALRWAIGPKQDIPAPDVNTNGKIMGWIADEFGNLVGEYKPAVVTGKPIAIGGSEGREVATGTGGFFVLAEVLKKMKKDPKKMKVVVQGIGNVGYWFAKAAQAAGMKIVGVSDSRGGIYDKRGLGMDIDHVMETKKSKGLLAGCYCSGSVCDCKNYQAVSNEKLLELPCDVLVPAALENQIMAHNANRIKAPIILELANGPIDSEADVKLAKKNVLIIPDVLANSGGVVGSYLEWVQNLYGYSWKEEEVLNKMKDKLAAAFGAVWQAREKQKVTMRVAAFIVALRRLGEAMKGRGVI</sequence>
<dbReference type="STRING" id="1619048.UU49_C0005G0066"/>
<dbReference type="GO" id="GO:0006538">
    <property type="term" value="P:L-glutamate catabolic process"/>
    <property type="evidence" value="ECO:0007669"/>
    <property type="project" value="TreeGrafter"/>
</dbReference>
<keyword evidence="2 3" id="KW-0560">Oxidoreductase</keyword>
<organism evidence="9 10">
    <name type="scientific">Candidatus Magasanikbacteria bacterium GW2011_GWC2_41_17</name>
    <dbReference type="NCBI Taxonomy" id="1619048"/>
    <lineage>
        <taxon>Bacteria</taxon>
        <taxon>Candidatus Magasanikiibacteriota</taxon>
    </lineage>
</organism>
<dbReference type="InterPro" id="IPR006096">
    <property type="entry name" value="Glu/Leu/Phe/Val/Trp_DH_C"/>
</dbReference>
<feature type="binding site" evidence="5">
    <location>
        <position position="90"/>
    </location>
    <ligand>
        <name>substrate</name>
    </ligand>
</feature>
<dbReference type="FunFam" id="3.40.50.10860:FF:000003">
    <property type="entry name" value="Glutamate dehydrogenase"/>
    <property type="match status" value="1"/>
</dbReference>
<comment type="caution">
    <text evidence="9">The sequence shown here is derived from an EMBL/GenBank/DDBJ whole genome shotgun (WGS) entry which is preliminary data.</text>
</comment>
<comment type="similarity">
    <text evidence="1 3 7">Belongs to the Glu/Leu/Phe/Val dehydrogenases family.</text>
</comment>
<dbReference type="SUPFAM" id="SSF53223">
    <property type="entry name" value="Aminoacid dehydrogenase-like, N-terminal domain"/>
    <property type="match status" value="1"/>
</dbReference>
<accession>A0A0G0VFP4</accession>
<dbReference type="EMBL" id="LCAV01000005">
    <property type="protein sequence ID" value="KKR99608.1"/>
    <property type="molecule type" value="Genomic_DNA"/>
</dbReference>
<dbReference type="GO" id="GO:0004352">
    <property type="term" value="F:glutamate dehydrogenase (NAD+) activity"/>
    <property type="evidence" value="ECO:0007669"/>
    <property type="project" value="TreeGrafter"/>
</dbReference>
<dbReference type="Gene3D" id="3.40.50.10860">
    <property type="entry name" value="Leucine Dehydrogenase, chain A, domain 1"/>
    <property type="match status" value="1"/>
</dbReference>
<evidence type="ECO:0000256" key="5">
    <source>
        <dbReference type="PIRSR" id="PIRSR000185-2"/>
    </source>
</evidence>
<dbReference type="SUPFAM" id="SSF51735">
    <property type="entry name" value="NAD(P)-binding Rossmann-fold domains"/>
    <property type="match status" value="1"/>
</dbReference>
<evidence type="ECO:0000256" key="2">
    <source>
        <dbReference type="ARBA" id="ARBA00023002"/>
    </source>
</evidence>
<dbReference type="InterPro" id="IPR006097">
    <property type="entry name" value="Glu/Leu/Phe/Val/Trp_DH_dimer"/>
</dbReference>
<proteinExistence type="inferred from homology"/>
<dbReference type="PATRIC" id="fig|1619048.3.peg.240"/>